<sequence>RRSSLHTNPETSRSTPSPASWLTWKTALLTNPETSRITGALQQPVQFPRHRSACTIEWSSRPFRLSRPPKVRPQAPGAGGPKPRARAPVPDGASARSGLPRRRPR</sequence>
<evidence type="ECO:0000256" key="1">
    <source>
        <dbReference type="SAM" id="MobiDB-lite"/>
    </source>
</evidence>
<organism evidence="2 3">
    <name type="scientific">Anguilla anguilla</name>
    <name type="common">European freshwater eel</name>
    <name type="synonym">Muraena anguilla</name>
    <dbReference type="NCBI Taxonomy" id="7936"/>
    <lineage>
        <taxon>Eukaryota</taxon>
        <taxon>Metazoa</taxon>
        <taxon>Chordata</taxon>
        <taxon>Craniata</taxon>
        <taxon>Vertebrata</taxon>
        <taxon>Euteleostomi</taxon>
        <taxon>Actinopterygii</taxon>
        <taxon>Neopterygii</taxon>
        <taxon>Teleostei</taxon>
        <taxon>Anguilliformes</taxon>
        <taxon>Anguillidae</taxon>
        <taxon>Anguilla</taxon>
    </lineage>
</organism>
<feature type="region of interest" description="Disordered" evidence="1">
    <location>
        <begin position="58"/>
        <end position="105"/>
    </location>
</feature>
<evidence type="ECO:0000313" key="3">
    <source>
        <dbReference type="Proteomes" id="UP001044222"/>
    </source>
</evidence>
<reference evidence="2" key="1">
    <citation type="submission" date="2021-01" db="EMBL/GenBank/DDBJ databases">
        <title>A chromosome-scale assembly of European eel, Anguilla anguilla.</title>
        <authorList>
            <person name="Henkel C."/>
            <person name="Jong-Raadsen S.A."/>
            <person name="Dufour S."/>
            <person name="Weltzien F.-A."/>
            <person name="Palstra A.P."/>
            <person name="Pelster B."/>
            <person name="Spaink H.P."/>
            <person name="Van Den Thillart G.E."/>
            <person name="Jansen H."/>
            <person name="Zahm M."/>
            <person name="Klopp C."/>
            <person name="Cedric C."/>
            <person name="Louis A."/>
            <person name="Berthelot C."/>
            <person name="Parey E."/>
            <person name="Roest Crollius H."/>
            <person name="Montfort J."/>
            <person name="Robinson-Rechavi M."/>
            <person name="Bucao C."/>
            <person name="Bouchez O."/>
            <person name="Gislard M."/>
            <person name="Lluch J."/>
            <person name="Milhes M."/>
            <person name="Lampietro C."/>
            <person name="Lopez Roques C."/>
            <person name="Donnadieu C."/>
            <person name="Braasch I."/>
            <person name="Desvignes T."/>
            <person name="Postlethwait J."/>
            <person name="Bobe J."/>
            <person name="Guiguen Y."/>
            <person name="Dirks R."/>
        </authorList>
    </citation>
    <scope>NUCLEOTIDE SEQUENCE</scope>
    <source>
        <strain evidence="2">Tag_6206</strain>
        <tissue evidence="2">Liver</tissue>
    </source>
</reference>
<dbReference type="Proteomes" id="UP001044222">
    <property type="component" value="Unassembled WGS sequence"/>
</dbReference>
<dbReference type="AlphaFoldDB" id="A0A9D3MR61"/>
<keyword evidence="3" id="KW-1185">Reference proteome</keyword>
<accession>A0A9D3MR61</accession>
<evidence type="ECO:0000313" key="2">
    <source>
        <dbReference type="EMBL" id="KAG5851138.1"/>
    </source>
</evidence>
<protein>
    <submittedName>
        <fullName evidence="2">Uncharacterized protein</fullName>
    </submittedName>
</protein>
<gene>
    <name evidence="2" type="ORF">ANANG_G00089830</name>
</gene>
<comment type="caution">
    <text evidence="2">The sequence shown here is derived from an EMBL/GenBank/DDBJ whole genome shotgun (WGS) entry which is preliminary data.</text>
</comment>
<name>A0A9D3MR61_ANGAN</name>
<dbReference type="EMBL" id="JAFIRN010000004">
    <property type="protein sequence ID" value="KAG5851138.1"/>
    <property type="molecule type" value="Genomic_DNA"/>
</dbReference>
<proteinExistence type="predicted"/>
<feature type="non-terminal residue" evidence="2">
    <location>
        <position position="105"/>
    </location>
</feature>
<feature type="non-terminal residue" evidence="2">
    <location>
        <position position="1"/>
    </location>
</feature>